<evidence type="ECO:0000313" key="1">
    <source>
        <dbReference type="EMBL" id="OWR45717.1"/>
    </source>
</evidence>
<dbReference type="AlphaFoldDB" id="A0A212EW82"/>
<dbReference type="Proteomes" id="UP000007151">
    <property type="component" value="Unassembled WGS sequence"/>
</dbReference>
<name>A0A212EW82_DANPL</name>
<sequence>MELMDFFNTLMDEQLSSSIHSEPPKMPNFFEVDKKKLYEISDDPQRKEFLDDLFSFMQKRDSNVLFTMLLYCATDLARPASLDVSIGCGSCYAGLRYKSDIGYLYKRFYIVEIDAR</sequence>
<dbReference type="KEGG" id="dpl:KGM_211797"/>
<gene>
    <name evidence="1" type="ORF">KGM_211797</name>
</gene>
<reference evidence="1 2" key="1">
    <citation type="journal article" date="2011" name="Cell">
        <title>The monarch butterfly genome yields insights into long-distance migration.</title>
        <authorList>
            <person name="Zhan S."/>
            <person name="Merlin C."/>
            <person name="Boore J.L."/>
            <person name="Reppert S.M."/>
        </authorList>
    </citation>
    <scope>NUCLEOTIDE SEQUENCE [LARGE SCALE GENOMIC DNA]</scope>
    <source>
        <strain evidence="1">F-2</strain>
    </source>
</reference>
<organism evidence="1 2">
    <name type="scientific">Danaus plexippus plexippus</name>
    <dbReference type="NCBI Taxonomy" id="278856"/>
    <lineage>
        <taxon>Eukaryota</taxon>
        <taxon>Metazoa</taxon>
        <taxon>Ecdysozoa</taxon>
        <taxon>Arthropoda</taxon>
        <taxon>Hexapoda</taxon>
        <taxon>Insecta</taxon>
        <taxon>Pterygota</taxon>
        <taxon>Neoptera</taxon>
        <taxon>Endopterygota</taxon>
        <taxon>Lepidoptera</taxon>
        <taxon>Glossata</taxon>
        <taxon>Ditrysia</taxon>
        <taxon>Papilionoidea</taxon>
        <taxon>Nymphalidae</taxon>
        <taxon>Danainae</taxon>
        <taxon>Danaini</taxon>
        <taxon>Danaina</taxon>
        <taxon>Danaus</taxon>
        <taxon>Danaus</taxon>
    </lineage>
</organism>
<protein>
    <submittedName>
        <fullName evidence="1">AT-rich interactive domain-containing protein 3C</fullName>
    </submittedName>
</protein>
<dbReference type="Gene3D" id="1.10.150.60">
    <property type="entry name" value="ARID DNA-binding domain"/>
    <property type="match status" value="1"/>
</dbReference>
<dbReference type="InterPro" id="IPR036431">
    <property type="entry name" value="ARID_dom_sf"/>
</dbReference>
<dbReference type="STRING" id="278856.A0A212EW82"/>
<dbReference type="EMBL" id="AGBW02012080">
    <property type="protein sequence ID" value="OWR45717.1"/>
    <property type="molecule type" value="Genomic_DNA"/>
</dbReference>
<keyword evidence="2" id="KW-1185">Reference proteome</keyword>
<proteinExistence type="predicted"/>
<evidence type="ECO:0000313" key="2">
    <source>
        <dbReference type="Proteomes" id="UP000007151"/>
    </source>
</evidence>
<dbReference type="GO" id="GO:0003677">
    <property type="term" value="F:DNA binding"/>
    <property type="evidence" value="ECO:0007669"/>
    <property type="project" value="InterPro"/>
</dbReference>
<accession>A0A212EW82</accession>
<comment type="caution">
    <text evidence="1">The sequence shown here is derived from an EMBL/GenBank/DDBJ whole genome shotgun (WGS) entry which is preliminary data.</text>
</comment>
<dbReference type="InParanoid" id="A0A212EW82"/>